<reference evidence="1" key="1">
    <citation type="submission" date="2019-08" db="EMBL/GenBank/DDBJ databases">
        <authorList>
            <person name="Kucharzyk K."/>
            <person name="Murdoch R.W."/>
            <person name="Higgins S."/>
            <person name="Loffler F."/>
        </authorList>
    </citation>
    <scope>NUCLEOTIDE SEQUENCE</scope>
</reference>
<evidence type="ECO:0000313" key="1">
    <source>
        <dbReference type="EMBL" id="MPL92039.1"/>
    </source>
</evidence>
<dbReference type="InterPro" id="IPR016913">
    <property type="entry name" value="UCP029215"/>
</dbReference>
<name>A0A644VKV9_9ZZZZ</name>
<comment type="caution">
    <text evidence="1">The sequence shown here is derived from an EMBL/GenBank/DDBJ whole genome shotgun (WGS) entry which is preliminary data.</text>
</comment>
<accession>A0A644VKV9</accession>
<dbReference type="AlphaFoldDB" id="A0A644VKV9"/>
<proteinExistence type="predicted"/>
<organism evidence="1">
    <name type="scientific">bioreactor metagenome</name>
    <dbReference type="NCBI Taxonomy" id="1076179"/>
    <lineage>
        <taxon>unclassified sequences</taxon>
        <taxon>metagenomes</taxon>
        <taxon>ecological metagenomes</taxon>
    </lineage>
</organism>
<dbReference type="EMBL" id="VSSQ01000346">
    <property type="protein sequence ID" value="MPL92039.1"/>
    <property type="molecule type" value="Genomic_DNA"/>
</dbReference>
<gene>
    <name evidence="1" type="ORF">SDC9_38130</name>
</gene>
<protein>
    <submittedName>
        <fullName evidence="1">Uncharacterized protein</fullName>
    </submittedName>
</protein>
<dbReference type="Pfam" id="PF09979">
    <property type="entry name" value="DUF2213"/>
    <property type="match status" value="1"/>
</dbReference>
<sequence>MENSFVLTTIQTNMAQPWQIVDGKPTAPVVLIKQGVWCGSEGCILHPAESLKNSVKEWEGKPVTLGHPQIGTNYVSVNASEEIFENYVIGKVRNPYFANKALRAYIHIEKNDTALWQLLQNTKEVSVGVITEDIPSCGSYNGKAYTKIAQFYKPDHLAVLPYERGACSFEDGAGIRVNTSKMEIYREAVKCFIRQRIPNFYSQELHREEVLLPIELQAIRPNRNSSDEVLLPAEFLRKEGGKE</sequence>